<name>A0A1B8QGG1_9GAMM</name>
<dbReference type="Proteomes" id="UP000092508">
    <property type="component" value="Unassembled WGS sequence"/>
</dbReference>
<comment type="caution">
    <text evidence="1">The sequence shown here is derived from an EMBL/GenBank/DDBJ whole genome shotgun (WGS) entry which is preliminary data.</text>
</comment>
<evidence type="ECO:0008006" key="3">
    <source>
        <dbReference type="Google" id="ProtNLM"/>
    </source>
</evidence>
<accession>A0A1B8QGG1</accession>
<dbReference type="Gene3D" id="3.90.550.60">
    <property type="match status" value="1"/>
</dbReference>
<dbReference type="Pfam" id="PF13641">
    <property type="entry name" value="Glyco_tranf_2_3"/>
    <property type="match status" value="1"/>
</dbReference>
<evidence type="ECO:0000313" key="1">
    <source>
        <dbReference type="EMBL" id="OBX81031.1"/>
    </source>
</evidence>
<dbReference type="STRING" id="34059.A9308_02110"/>
<dbReference type="EMBL" id="LZMZ01000002">
    <property type="protein sequence ID" value="OBX81031.1"/>
    <property type="molecule type" value="Genomic_DNA"/>
</dbReference>
<reference evidence="1 2" key="1">
    <citation type="submission" date="2016-06" db="EMBL/GenBank/DDBJ databases">
        <title>Draft genome of Moraxella atlantae CCUG 66109.</title>
        <authorList>
            <person name="Salva-Serra F."/>
            <person name="Engstrom-Jakobsson H."/>
            <person name="Thorell K."/>
            <person name="Gonzales-Siles L."/>
            <person name="Karlsson R."/>
            <person name="Boulund F."/>
            <person name="Engstrand L."/>
            <person name="Kristiansson E."/>
            <person name="Moore E."/>
        </authorList>
    </citation>
    <scope>NUCLEOTIDE SEQUENCE [LARGE SCALE GENOMIC DNA]</scope>
    <source>
        <strain evidence="1 2">CCUG 66109</strain>
    </source>
</reference>
<gene>
    <name evidence="1" type="ORF">A9308_02110</name>
</gene>
<dbReference type="SUPFAM" id="SSF53448">
    <property type="entry name" value="Nucleotide-diphospho-sugar transferases"/>
    <property type="match status" value="1"/>
</dbReference>
<evidence type="ECO:0000313" key="2">
    <source>
        <dbReference type="Proteomes" id="UP000092508"/>
    </source>
</evidence>
<proteinExistence type="predicted"/>
<protein>
    <recommendedName>
        <fullName evidence="3">UDP-galactofuranosyl transferase GlfT2</fullName>
    </recommendedName>
</protein>
<dbReference type="AlphaFoldDB" id="A0A1B8QGG1"/>
<dbReference type="InterPro" id="IPR029044">
    <property type="entry name" value="Nucleotide-diphossugar_trans"/>
</dbReference>
<organism evidence="1 2">
    <name type="scientific">Faucicola atlantae</name>
    <dbReference type="NCBI Taxonomy" id="34059"/>
    <lineage>
        <taxon>Bacteria</taxon>
        <taxon>Pseudomonadati</taxon>
        <taxon>Pseudomonadota</taxon>
        <taxon>Gammaproteobacteria</taxon>
        <taxon>Moraxellales</taxon>
        <taxon>Moraxellaceae</taxon>
        <taxon>Faucicola</taxon>
    </lineage>
</organism>
<sequence>MKTKQLIASDREHIDFHTLFNLIPVAHYHNYLGVETVTLTAKYQGRAEISLFANLVGYAEPKLIAHKIVESADLENNNIIFGDLEIGKISGYLYLVIDTDKSGFIFKEFSVLCMADRSPAKVGIVSCTFKREKEVLRTIDCIREEIAKDPFTFQNTQVYIIDNDEKRNLKFEETDQIHHIANKNLGGAGGFTRGIIETIDQNLDYVLLCDDDILAFGEIFRRAIVAISLLKDPKMGLHGAMLELENQHMLHEAGEYFDINKRHHINPHYGQNMLDFGSIKHILFDTVASSLSANMYGWWFTAFPVKVFKKVGLPLPIFVSGDDLEFSLRAYKQGYSCLICPTIAIWHPSHMPQHSPMRNYFIMRNRLAYFPLHTTEKKTRKLLNDIIDKTRHLLLTKRYATAESNILALEDFVRAGAWYNEDLSDWLPRFHYLNQDKTQPLYKNKWTIPVISSHPTKAQNKLKNRALSLLTFNGHILPDAFHKPADSPASQYHICVPYGVNPYNEDIRKMTFRASSVLFFDPKYSVGYRVEHSSKKFWLLSARLAKVSIEANLKFKELYEVYNQLDKKVTTFEWWRDRLGV</sequence>